<organism evidence="9 10">
    <name type="scientific">Deinococcus navajonensis</name>
    <dbReference type="NCBI Taxonomy" id="309884"/>
    <lineage>
        <taxon>Bacteria</taxon>
        <taxon>Thermotogati</taxon>
        <taxon>Deinococcota</taxon>
        <taxon>Deinococci</taxon>
        <taxon>Deinococcales</taxon>
        <taxon>Deinococcaceae</taxon>
        <taxon>Deinococcus</taxon>
    </lineage>
</organism>
<dbReference type="CDD" id="cd00082">
    <property type="entry name" value="HisKA"/>
    <property type="match status" value="1"/>
</dbReference>
<accession>A0ABV8XK96</accession>
<feature type="domain" description="PAS" evidence="7">
    <location>
        <begin position="17"/>
        <end position="83"/>
    </location>
</feature>
<dbReference type="PROSITE" id="PS50113">
    <property type="entry name" value="PAC"/>
    <property type="match status" value="3"/>
</dbReference>
<dbReference type="Gene3D" id="3.30.565.10">
    <property type="entry name" value="Histidine kinase-like ATPase, C-terminal domain"/>
    <property type="match status" value="1"/>
</dbReference>
<dbReference type="SMART" id="SM00091">
    <property type="entry name" value="PAS"/>
    <property type="match status" value="3"/>
</dbReference>
<dbReference type="Pfam" id="PF00512">
    <property type="entry name" value="HisKA"/>
    <property type="match status" value="1"/>
</dbReference>
<dbReference type="InterPro" id="IPR003594">
    <property type="entry name" value="HATPase_dom"/>
</dbReference>
<dbReference type="PANTHER" id="PTHR43304:SF1">
    <property type="entry name" value="PAC DOMAIN-CONTAINING PROTEIN"/>
    <property type="match status" value="1"/>
</dbReference>
<dbReference type="SUPFAM" id="SSF47384">
    <property type="entry name" value="Homodimeric domain of signal transducing histidine kinase"/>
    <property type="match status" value="1"/>
</dbReference>
<proteinExistence type="predicted"/>
<evidence type="ECO:0000259" key="8">
    <source>
        <dbReference type="PROSITE" id="PS50113"/>
    </source>
</evidence>
<protein>
    <recommendedName>
        <fullName evidence="2">histidine kinase</fullName>
        <ecNumber evidence="2">2.7.13.3</ecNumber>
    </recommendedName>
</protein>
<dbReference type="CDD" id="cd00130">
    <property type="entry name" value="PAS"/>
    <property type="match status" value="2"/>
</dbReference>
<dbReference type="EC" id="2.7.13.3" evidence="2"/>
<dbReference type="PROSITE" id="PS50112">
    <property type="entry name" value="PAS"/>
    <property type="match status" value="2"/>
</dbReference>
<dbReference type="RefSeq" id="WP_380037950.1">
    <property type="nucleotide sequence ID" value="NZ_JBHSEH010000005.1"/>
</dbReference>
<feature type="domain" description="PAS" evidence="7">
    <location>
        <begin position="140"/>
        <end position="215"/>
    </location>
</feature>
<dbReference type="Pfam" id="PF08447">
    <property type="entry name" value="PAS_3"/>
    <property type="match status" value="2"/>
</dbReference>
<dbReference type="InterPro" id="IPR035965">
    <property type="entry name" value="PAS-like_dom_sf"/>
</dbReference>
<evidence type="ECO:0000256" key="1">
    <source>
        <dbReference type="ARBA" id="ARBA00000085"/>
    </source>
</evidence>
<dbReference type="InterPro" id="IPR036890">
    <property type="entry name" value="HATPase_C_sf"/>
</dbReference>
<dbReference type="NCBIfam" id="TIGR00229">
    <property type="entry name" value="sensory_box"/>
    <property type="match status" value="2"/>
</dbReference>
<evidence type="ECO:0000259" key="7">
    <source>
        <dbReference type="PROSITE" id="PS50112"/>
    </source>
</evidence>
<dbReference type="InterPro" id="IPR013655">
    <property type="entry name" value="PAS_fold_3"/>
</dbReference>
<dbReference type="PROSITE" id="PS50109">
    <property type="entry name" value="HIS_KIN"/>
    <property type="match status" value="1"/>
</dbReference>
<dbReference type="Gene3D" id="1.10.287.130">
    <property type="match status" value="1"/>
</dbReference>
<comment type="caution">
    <text evidence="9">The sequence shown here is derived from an EMBL/GenBank/DDBJ whole genome shotgun (WGS) entry which is preliminary data.</text>
</comment>
<dbReference type="Pfam" id="PF02518">
    <property type="entry name" value="HATPase_c"/>
    <property type="match status" value="1"/>
</dbReference>
<name>A0ABV8XK96_9DEIO</name>
<dbReference type="InterPro" id="IPR000700">
    <property type="entry name" value="PAS-assoc_C"/>
</dbReference>
<dbReference type="InterPro" id="IPR005467">
    <property type="entry name" value="His_kinase_dom"/>
</dbReference>
<evidence type="ECO:0000256" key="2">
    <source>
        <dbReference type="ARBA" id="ARBA00012438"/>
    </source>
</evidence>
<comment type="catalytic activity">
    <reaction evidence="1">
        <text>ATP + protein L-histidine = ADP + protein N-phospho-L-histidine.</text>
        <dbReference type="EC" id="2.7.13.3"/>
    </reaction>
</comment>
<gene>
    <name evidence="9" type="ORF">ACFOZ9_07235</name>
</gene>
<dbReference type="InterPro" id="IPR003661">
    <property type="entry name" value="HisK_dim/P_dom"/>
</dbReference>
<dbReference type="Gene3D" id="3.30.450.20">
    <property type="entry name" value="PAS domain"/>
    <property type="match status" value="3"/>
</dbReference>
<feature type="domain" description="PAC" evidence="8">
    <location>
        <begin position="86"/>
        <end position="139"/>
    </location>
</feature>
<evidence type="ECO:0000313" key="10">
    <source>
        <dbReference type="Proteomes" id="UP001595998"/>
    </source>
</evidence>
<dbReference type="SMART" id="SM00388">
    <property type="entry name" value="HisKA"/>
    <property type="match status" value="1"/>
</dbReference>
<evidence type="ECO:0000256" key="5">
    <source>
        <dbReference type="ARBA" id="ARBA00022777"/>
    </source>
</evidence>
<dbReference type="InterPro" id="IPR036097">
    <property type="entry name" value="HisK_dim/P_sf"/>
</dbReference>
<dbReference type="SMART" id="SM00086">
    <property type="entry name" value="PAC"/>
    <property type="match status" value="3"/>
</dbReference>
<dbReference type="InterPro" id="IPR004358">
    <property type="entry name" value="Sig_transdc_His_kin-like_C"/>
</dbReference>
<dbReference type="Proteomes" id="UP001595998">
    <property type="component" value="Unassembled WGS sequence"/>
</dbReference>
<keyword evidence="10" id="KW-1185">Reference proteome</keyword>
<feature type="domain" description="Histidine kinase" evidence="6">
    <location>
        <begin position="453"/>
        <end position="666"/>
    </location>
</feature>
<dbReference type="SUPFAM" id="SSF55874">
    <property type="entry name" value="ATPase domain of HSP90 chaperone/DNA topoisomerase II/histidine kinase"/>
    <property type="match status" value="1"/>
</dbReference>
<evidence type="ECO:0000259" key="6">
    <source>
        <dbReference type="PROSITE" id="PS50109"/>
    </source>
</evidence>
<sequence length="674" mass="75391">MSHPEPGFSPASPPLDLQALAEVLPQIVWTANPDGGLDYYNAQWFEYTGMTLEETQGWGWGPVLHPDDLQLCLDRWQQAVATGEPYEIEYRFRRAADNTYRWHLGRARPLHDEAGAVIKWIGTCTDIHDQKLALAAADEREQRFRSLVANVPGVVYRCVCDADWTMVFVSDRVAELTGFPAREFMAPATRTFASVIHPDDVAFVEETVNRAVQGGQSYELEYRVQHRSGEIRWVHERGSPVPSAHAAAPWLDGVILDVTARKQAEQERQALLEQVQAERTLLHDVLEQMPSAVWLAEVPSGKLLLGNKGIRRLWGHAFVPATGISGYAEYRGRHPDGRPVEPHEWPLARAVETDEVVTEEELDVVWPDGTLRRAAFSAAPIYSAQGRKVAAVVTGTDISERKRAEQEIRDLNSDLERRVEARTQALAASEASLRAFARQLELSNRELQDFAYVASHDLQEPLRKVQAFADRLSSRYGEALNDEGRDYLARMQNAAGRMQQLINDLLSLSRITTRVQPFAPVDLQELVRGTLSDLEVQIQRQGAQVRVGPLPVVVGDATQLGQLMQNLIGNALKFRREAPPVVEVQAQREGDFWRIEVQDNGLGFDEKYLDRIFTPFQRLHGRGTFEGTGMGLTICRKIVERHGGTLTARSAPGEGSTFIARLPVRQPAQTGGTE</sequence>
<feature type="domain" description="PAC" evidence="8">
    <location>
        <begin position="218"/>
        <end position="270"/>
    </location>
</feature>
<dbReference type="PRINTS" id="PR00344">
    <property type="entry name" value="BCTRLSENSOR"/>
</dbReference>
<reference evidence="10" key="1">
    <citation type="journal article" date="2019" name="Int. J. Syst. Evol. Microbiol.">
        <title>The Global Catalogue of Microorganisms (GCM) 10K type strain sequencing project: providing services to taxonomists for standard genome sequencing and annotation.</title>
        <authorList>
            <consortium name="The Broad Institute Genomics Platform"/>
            <consortium name="The Broad Institute Genome Sequencing Center for Infectious Disease"/>
            <person name="Wu L."/>
            <person name="Ma J."/>
        </authorList>
    </citation>
    <scope>NUCLEOTIDE SEQUENCE [LARGE SCALE GENOMIC DNA]</scope>
    <source>
        <strain evidence="10">CCUG 56029</strain>
    </source>
</reference>
<dbReference type="PANTHER" id="PTHR43304">
    <property type="entry name" value="PHYTOCHROME-LIKE PROTEIN CPH1"/>
    <property type="match status" value="1"/>
</dbReference>
<dbReference type="InterPro" id="IPR052162">
    <property type="entry name" value="Sensor_kinase/Photoreceptor"/>
</dbReference>
<keyword evidence="5" id="KW-0418">Kinase</keyword>
<dbReference type="SUPFAM" id="SSF55785">
    <property type="entry name" value="PYP-like sensor domain (PAS domain)"/>
    <property type="match status" value="3"/>
</dbReference>
<evidence type="ECO:0000313" key="9">
    <source>
        <dbReference type="EMBL" id="MFC4426004.1"/>
    </source>
</evidence>
<evidence type="ECO:0000256" key="4">
    <source>
        <dbReference type="ARBA" id="ARBA00022679"/>
    </source>
</evidence>
<keyword evidence="4" id="KW-0808">Transferase</keyword>
<keyword evidence="3" id="KW-0597">Phosphoprotein</keyword>
<evidence type="ECO:0000256" key="3">
    <source>
        <dbReference type="ARBA" id="ARBA00022553"/>
    </source>
</evidence>
<dbReference type="SMART" id="SM00387">
    <property type="entry name" value="HATPase_c"/>
    <property type="match status" value="1"/>
</dbReference>
<dbReference type="InterPro" id="IPR000014">
    <property type="entry name" value="PAS"/>
</dbReference>
<feature type="domain" description="PAC" evidence="8">
    <location>
        <begin position="358"/>
        <end position="410"/>
    </location>
</feature>
<dbReference type="EMBL" id="JBHSEH010000005">
    <property type="protein sequence ID" value="MFC4426004.1"/>
    <property type="molecule type" value="Genomic_DNA"/>
</dbReference>
<dbReference type="InterPro" id="IPR001610">
    <property type="entry name" value="PAC"/>
</dbReference>